<reference evidence="1 2" key="1">
    <citation type="journal article" date="2023" name="Sci. Data">
        <title>Genome assembly of the Korean intertidal mud-creeper Batillaria attramentaria.</title>
        <authorList>
            <person name="Patra A.K."/>
            <person name="Ho P.T."/>
            <person name="Jun S."/>
            <person name="Lee S.J."/>
            <person name="Kim Y."/>
            <person name="Won Y.J."/>
        </authorList>
    </citation>
    <scope>NUCLEOTIDE SEQUENCE [LARGE SCALE GENOMIC DNA]</scope>
    <source>
        <strain evidence="1">Wonlab-2016</strain>
    </source>
</reference>
<dbReference type="Proteomes" id="UP001519460">
    <property type="component" value="Unassembled WGS sequence"/>
</dbReference>
<gene>
    <name evidence="1" type="ORF">BaRGS_00003027</name>
</gene>
<protein>
    <submittedName>
        <fullName evidence="1">Uncharacterized protein</fullName>
    </submittedName>
</protein>
<proteinExistence type="predicted"/>
<evidence type="ECO:0000313" key="1">
    <source>
        <dbReference type="EMBL" id="KAK7505756.1"/>
    </source>
</evidence>
<feature type="non-terminal residue" evidence="1">
    <location>
        <position position="1"/>
    </location>
</feature>
<organism evidence="1 2">
    <name type="scientific">Batillaria attramentaria</name>
    <dbReference type="NCBI Taxonomy" id="370345"/>
    <lineage>
        <taxon>Eukaryota</taxon>
        <taxon>Metazoa</taxon>
        <taxon>Spiralia</taxon>
        <taxon>Lophotrochozoa</taxon>
        <taxon>Mollusca</taxon>
        <taxon>Gastropoda</taxon>
        <taxon>Caenogastropoda</taxon>
        <taxon>Sorbeoconcha</taxon>
        <taxon>Cerithioidea</taxon>
        <taxon>Batillariidae</taxon>
        <taxon>Batillaria</taxon>
    </lineage>
</organism>
<feature type="non-terminal residue" evidence="1">
    <location>
        <position position="69"/>
    </location>
</feature>
<dbReference type="AlphaFoldDB" id="A0ABD0M368"/>
<evidence type="ECO:0000313" key="2">
    <source>
        <dbReference type="Proteomes" id="UP001519460"/>
    </source>
</evidence>
<accession>A0ABD0M368</accession>
<dbReference type="EMBL" id="JACVVK020000009">
    <property type="protein sequence ID" value="KAK7505756.1"/>
    <property type="molecule type" value="Genomic_DNA"/>
</dbReference>
<name>A0ABD0M368_9CAEN</name>
<sequence>KSSCRFAGNCDQSFASSIQLVQNFKVRISDDFAAEPEEYESATLFICGVRMFLCDNNLKELIRQLRHLG</sequence>
<keyword evidence="2" id="KW-1185">Reference proteome</keyword>
<comment type="caution">
    <text evidence="1">The sequence shown here is derived from an EMBL/GenBank/DDBJ whole genome shotgun (WGS) entry which is preliminary data.</text>
</comment>